<dbReference type="InterPro" id="IPR051813">
    <property type="entry name" value="HepT_RNase_toxin"/>
</dbReference>
<organism evidence="6 7">
    <name type="scientific">Candidatus Uhrbacteria bacterium RIFCSPLOWO2_01_FULL_47_25</name>
    <dbReference type="NCBI Taxonomy" id="1802402"/>
    <lineage>
        <taxon>Bacteria</taxon>
        <taxon>Candidatus Uhriibacteriota</taxon>
    </lineage>
</organism>
<dbReference type="GO" id="GO:0110001">
    <property type="term" value="C:toxin-antitoxin complex"/>
    <property type="evidence" value="ECO:0007669"/>
    <property type="project" value="InterPro"/>
</dbReference>
<reference evidence="6 7" key="1">
    <citation type="journal article" date="2016" name="Nat. Commun.">
        <title>Thousands of microbial genomes shed light on interconnected biogeochemical processes in an aquifer system.</title>
        <authorList>
            <person name="Anantharaman K."/>
            <person name="Brown C.T."/>
            <person name="Hug L.A."/>
            <person name="Sharon I."/>
            <person name="Castelle C.J."/>
            <person name="Probst A.J."/>
            <person name="Thomas B.C."/>
            <person name="Singh A."/>
            <person name="Wilkins M.J."/>
            <person name="Karaoz U."/>
            <person name="Brodie E.L."/>
            <person name="Williams K.H."/>
            <person name="Hubbard S.S."/>
            <person name="Banfield J.F."/>
        </authorList>
    </citation>
    <scope>NUCLEOTIDE SEQUENCE [LARGE SCALE GENOMIC DNA]</scope>
</reference>
<evidence type="ECO:0000256" key="4">
    <source>
        <dbReference type="ARBA" id="ARBA00022741"/>
    </source>
</evidence>
<keyword evidence="4" id="KW-0547">Nucleotide-binding</keyword>
<keyword evidence="3" id="KW-0540">Nuclease</keyword>
<name>A0A1F7URW6_9BACT</name>
<evidence type="ECO:0000313" key="6">
    <source>
        <dbReference type="EMBL" id="OGL80985.1"/>
    </source>
</evidence>
<keyword evidence="5" id="KW-0378">Hydrolase</keyword>
<keyword evidence="1" id="KW-0597">Phosphoprotein</keyword>
<dbReference type="InterPro" id="IPR008201">
    <property type="entry name" value="HepT-like"/>
</dbReference>
<dbReference type="EMBL" id="MGEK01000035">
    <property type="protein sequence ID" value="OGL80985.1"/>
    <property type="molecule type" value="Genomic_DNA"/>
</dbReference>
<dbReference type="PANTHER" id="PTHR34139:SF1">
    <property type="entry name" value="RNASE MJ1380-RELATED"/>
    <property type="match status" value="1"/>
</dbReference>
<comment type="caution">
    <text evidence="6">The sequence shown here is derived from an EMBL/GenBank/DDBJ whole genome shotgun (WGS) entry which is preliminary data.</text>
</comment>
<evidence type="ECO:0008006" key="8">
    <source>
        <dbReference type="Google" id="ProtNLM"/>
    </source>
</evidence>
<protein>
    <recommendedName>
        <fullName evidence="8">DUF86 domain-containing protein</fullName>
    </recommendedName>
</protein>
<evidence type="ECO:0000256" key="1">
    <source>
        <dbReference type="ARBA" id="ARBA00022553"/>
    </source>
</evidence>
<evidence type="ECO:0000256" key="2">
    <source>
        <dbReference type="ARBA" id="ARBA00022649"/>
    </source>
</evidence>
<keyword evidence="2" id="KW-1277">Toxin-antitoxin system</keyword>
<sequence length="113" mass="12806">MTDRDQIYIKHILDAIATIEGYISGISAEDFYANKLCQDGVTRELEIMGEAVKRLSPECTASMVSVPWKDIARMRDKLIHDYISVDLDAVWKTATVDVVALKKVLLDSIRKFE</sequence>
<evidence type="ECO:0000256" key="5">
    <source>
        <dbReference type="ARBA" id="ARBA00022801"/>
    </source>
</evidence>
<evidence type="ECO:0000256" key="3">
    <source>
        <dbReference type="ARBA" id="ARBA00022722"/>
    </source>
</evidence>
<dbReference type="AlphaFoldDB" id="A0A1F7URW6"/>
<dbReference type="GO" id="GO:0016787">
    <property type="term" value="F:hydrolase activity"/>
    <property type="evidence" value="ECO:0007669"/>
    <property type="project" value="UniProtKB-KW"/>
</dbReference>
<dbReference type="Proteomes" id="UP000176846">
    <property type="component" value="Unassembled WGS sequence"/>
</dbReference>
<accession>A0A1F7URW6</accession>
<dbReference type="GO" id="GO:0000166">
    <property type="term" value="F:nucleotide binding"/>
    <property type="evidence" value="ECO:0007669"/>
    <property type="project" value="UniProtKB-KW"/>
</dbReference>
<dbReference type="Pfam" id="PF01934">
    <property type="entry name" value="HepT-like"/>
    <property type="match status" value="1"/>
</dbReference>
<proteinExistence type="predicted"/>
<evidence type="ECO:0000313" key="7">
    <source>
        <dbReference type="Proteomes" id="UP000176846"/>
    </source>
</evidence>
<dbReference type="PANTHER" id="PTHR34139">
    <property type="entry name" value="UPF0331 PROTEIN MJ0127"/>
    <property type="match status" value="1"/>
</dbReference>
<gene>
    <name evidence="6" type="ORF">A2936_03310</name>
</gene>
<dbReference type="GO" id="GO:0004540">
    <property type="term" value="F:RNA nuclease activity"/>
    <property type="evidence" value="ECO:0007669"/>
    <property type="project" value="InterPro"/>
</dbReference>